<dbReference type="Pfam" id="PF00483">
    <property type="entry name" value="NTP_transferase"/>
    <property type="match status" value="1"/>
</dbReference>
<dbReference type="SUPFAM" id="SSF53448">
    <property type="entry name" value="Nucleotide-diphospho-sugar transferases"/>
    <property type="match status" value="1"/>
</dbReference>
<dbReference type="InterPro" id="IPR005835">
    <property type="entry name" value="NTP_transferase_dom"/>
</dbReference>
<evidence type="ECO:0000313" key="2">
    <source>
        <dbReference type="EMBL" id="RMN77308.1"/>
    </source>
</evidence>
<dbReference type="RefSeq" id="WP_007250857.1">
    <property type="nucleotide sequence ID" value="NZ_CP178532.1"/>
</dbReference>
<dbReference type="CDD" id="cd04183">
    <property type="entry name" value="GT2_BcE_like"/>
    <property type="match status" value="1"/>
</dbReference>
<name>A0A3M3PZN6_PSECA</name>
<accession>A0A3M3PZN6</accession>
<evidence type="ECO:0000313" key="4">
    <source>
        <dbReference type="Proteomes" id="UP000269335"/>
    </source>
</evidence>
<organism evidence="3 5">
    <name type="scientific">Pseudomonas cannabina</name>
    <dbReference type="NCBI Taxonomy" id="86840"/>
    <lineage>
        <taxon>Bacteria</taxon>
        <taxon>Pseudomonadati</taxon>
        <taxon>Pseudomonadota</taxon>
        <taxon>Gammaproteobacteria</taxon>
        <taxon>Pseudomonadales</taxon>
        <taxon>Pseudomonadaceae</taxon>
        <taxon>Pseudomonas</taxon>
    </lineage>
</organism>
<dbReference type="InterPro" id="IPR016873">
    <property type="entry name" value="Caps_polysacc_synth_BcbE_prd"/>
</dbReference>
<reference evidence="4 5" key="1">
    <citation type="submission" date="2018-08" db="EMBL/GenBank/DDBJ databases">
        <title>Recombination of ecologically and evolutionarily significant loci maintains genetic cohesion in the Pseudomonas syringae species complex.</title>
        <authorList>
            <person name="Dillon M."/>
            <person name="Thakur S."/>
            <person name="Almeida R.N.D."/>
            <person name="Weir B.S."/>
            <person name="Guttman D.S."/>
        </authorList>
    </citation>
    <scope>NUCLEOTIDE SEQUENCE [LARGE SCALE GENOMIC DNA]</scope>
    <source>
        <strain evidence="2 4">ICMP 15201</strain>
        <strain evidence="3 5">ICMP 15203</strain>
    </source>
</reference>
<dbReference type="InterPro" id="IPR029044">
    <property type="entry name" value="Nucleotide-diphossugar_trans"/>
</dbReference>
<dbReference type="Proteomes" id="UP000269335">
    <property type="component" value="Unassembled WGS sequence"/>
</dbReference>
<dbReference type="EMBL" id="RBPH01000235">
    <property type="protein sequence ID" value="RMN77308.1"/>
    <property type="molecule type" value="Genomic_DNA"/>
</dbReference>
<proteinExistence type="predicted"/>
<dbReference type="AlphaFoldDB" id="A0A3M3PZN6"/>
<dbReference type="GeneID" id="64467736"/>
<dbReference type="Proteomes" id="UP000270524">
    <property type="component" value="Unassembled WGS sequence"/>
</dbReference>
<comment type="caution">
    <text evidence="3">The sequence shown here is derived from an EMBL/GenBank/DDBJ whole genome shotgun (WGS) entry which is preliminary data.</text>
</comment>
<sequence length="243" mass="27091">MRALNIVILSGKKGYARRSDGEYPEYLCEHNGKPLIQTLIDNCAALEPGRMICTFANDDVVRLHLRNMVQQMHPSAAVLPIHNLTQGAACTALLASEQIDSDDELLILSVSDFLDTDLHAVVHSFRERNDDAGVVIFNSLHPRYSFARLNSEGRVIEAAEKNPISPHAIAGMYWFKSGALFVSAAKEMIRKDARVNGNFYLAPALNELVLMQKNIGSFRIEPSQYRPLKTQSQLHAFEAGDLR</sequence>
<evidence type="ECO:0000313" key="3">
    <source>
        <dbReference type="EMBL" id="RMO02497.1"/>
    </source>
</evidence>
<protein>
    <submittedName>
        <fullName evidence="3">Nucleoside-diphosphate-sugar pyrophosphorylase</fullName>
    </submittedName>
</protein>
<feature type="domain" description="Nucleotidyl transferase" evidence="1">
    <location>
        <begin position="30"/>
        <end position="185"/>
    </location>
</feature>
<dbReference type="PIRSF" id="PIRSF028162">
    <property type="entry name" value="BcbE_prd"/>
    <property type="match status" value="1"/>
</dbReference>
<dbReference type="Gene3D" id="3.90.550.10">
    <property type="entry name" value="Spore Coat Polysaccharide Biosynthesis Protein SpsA, Chain A"/>
    <property type="match status" value="1"/>
</dbReference>
<dbReference type="EMBL" id="RBPJ01000047">
    <property type="protein sequence ID" value="RMO02497.1"/>
    <property type="molecule type" value="Genomic_DNA"/>
</dbReference>
<evidence type="ECO:0000313" key="5">
    <source>
        <dbReference type="Proteomes" id="UP000270524"/>
    </source>
</evidence>
<evidence type="ECO:0000259" key="1">
    <source>
        <dbReference type="Pfam" id="PF00483"/>
    </source>
</evidence>
<gene>
    <name evidence="3" type="ORF">ALQ51_100201</name>
    <name evidence="2" type="ORF">ALQ53_100399</name>
</gene>